<name>A0ABD1NY13_9LAMI</name>
<dbReference type="AlphaFoldDB" id="A0ABD1NY13"/>
<sequence>MSGFYFSSMPKFKIRRGGVVDDISSPLLAPKTKVSSSSFISLVPEVTSGVPSIPFSTGLVSLSKNCGQPGKRKAATNSKDERFVLGKGMEFVEGFRRTVRGCRDPVSEIEDRTLQDRGASRTPIPHSAASAAIAAALVYKYWTYDFGKAADNPKLTDLLKLAEMYTSQSHVLNYEWYKVLAMKVDKLCSTVGGDDNVDLLRLENKDLWEQFAFS</sequence>
<accession>A0ABD1NY13</accession>
<dbReference type="Proteomes" id="UP001604277">
    <property type="component" value="Unassembled WGS sequence"/>
</dbReference>
<proteinExistence type="predicted"/>
<gene>
    <name evidence="1" type="ORF">Fot_56828</name>
</gene>
<keyword evidence="2" id="KW-1185">Reference proteome</keyword>
<dbReference type="EMBL" id="JBFOLJ010000062">
    <property type="protein sequence ID" value="KAL2456508.1"/>
    <property type="molecule type" value="Genomic_DNA"/>
</dbReference>
<comment type="caution">
    <text evidence="1">The sequence shown here is derived from an EMBL/GenBank/DDBJ whole genome shotgun (WGS) entry which is preliminary data.</text>
</comment>
<organism evidence="1 2">
    <name type="scientific">Forsythia ovata</name>
    <dbReference type="NCBI Taxonomy" id="205694"/>
    <lineage>
        <taxon>Eukaryota</taxon>
        <taxon>Viridiplantae</taxon>
        <taxon>Streptophyta</taxon>
        <taxon>Embryophyta</taxon>
        <taxon>Tracheophyta</taxon>
        <taxon>Spermatophyta</taxon>
        <taxon>Magnoliopsida</taxon>
        <taxon>eudicotyledons</taxon>
        <taxon>Gunneridae</taxon>
        <taxon>Pentapetalae</taxon>
        <taxon>asterids</taxon>
        <taxon>lamiids</taxon>
        <taxon>Lamiales</taxon>
        <taxon>Oleaceae</taxon>
        <taxon>Forsythieae</taxon>
        <taxon>Forsythia</taxon>
    </lineage>
</organism>
<evidence type="ECO:0000313" key="1">
    <source>
        <dbReference type="EMBL" id="KAL2456508.1"/>
    </source>
</evidence>
<reference evidence="2" key="1">
    <citation type="submission" date="2024-07" db="EMBL/GenBank/DDBJ databases">
        <title>Two chromosome-level genome assemblies of Korean endemic species Abeliophyllum distichum and Forsythia ovata (Oleaceae).</title>
        <authorList>
            <person name="Jang H."/>
        </authorList>
    </citation>
    <scope>NUCLEOTIDE SEQUENCE [LARGE SCALE GENOMIC DNA]</scope>
</reference>
<evidence type="ECO:0000313" key="2">
    <source>
        <dbReference type="Proteomes" id="UP001604277"/>
    </source>
</evidence>
<protein>
    <submittedName>
        <fullName evidence="1">Uncharacterized protein</fullName>
    </submittedName>
</protein>